<evidence type="ECO:0000313" key="2">
    <source>
        <dbReference type="Proteomes" id="UP001603857"/>
    </source>
</evidence>
<comment type="caution">
    <text evidence="1">The sequence shown here is derived from an EMBL/GenBank/DDBJ whole genome shotgun (WGS) entry which is preliminary data.</text>
</comment>
<gene>
    <name evidence="1" type="ORF">Fmac_005866</name>
</gene>
<dbReference type="InterPro" id="IPR045272">
    <property type="entry name" value="ANXUR1/2-like"/>
</dbReference>
<dbReference type="PANTHER" id="PTHR34590">
    <property type="entry name" value="OS03G0124300 PROTEIN-RELATED"/>
    <property type="match status" value="1"/>
</dbReference>
<name>A0ABD1N9I0_9FABA</name>
<keyword evidence="2" id="KW-1185">Reference proteome</keyword>
<reference evidence="1 2" key="1">
    <citation type="submission" date="2024-08" db="EMBL/GenBank/DDBJ databases">
        <title>Insights into the chromosomal genome structure of Flemingia macrophylla.</title>
        <authorList>
            <person name="Ding Y."/>
            <person name="Zhao Y."/>
            <person name="Bi W."/>
            <person name="Wu M."/>
            <person name="Zhao G."/>
            <person name="Gong Y."/>
            <person name="Li W."/>
            <person name="Zhang P."/>
        </authorList>
    </citation>
    <scope>NUCLEOTIDE SEQUENCE [LARGE SCALE GENOMIC DNA]</scope>
    <source>
        <strain evidence="1">DYQJB</strain>
        <tissue evidence="1">Leaf</tissue>
    </source>
</reference>
<proteinExistence type="predicted"/>
<evidence type="ECO:0000313" key="1">
    <source>
        <dbReference type="EMBL" id="KAL2344581.1"/>
    </source>
</evidence>
<protein>
    <submittedName>
        <fullName evidence="1">Uncharacterized protein</fullName>
    </submittedName>
</protein>
<dbReference type="EMBL" id="JBGMDY010000002">
    <property type="protein sequence ID" value="KAL2344581.1"/>
    <property type="molecule type" value="Genomic_DNA"/>
</dbReference>
<accession>A0ABD1N9I0</accession>
<dbReference type="Proteomes" id="UP001603857">
    <property type="component" value="Unassembled WGS sequence"/>
</dbReference>
<dbReference type="AlphaFoldDB" id="A0ABD1N9I0"/>
<sequence length="255" mass="28642">MFTSDSTHKFLIQALPSHAKPSPKPNIDREYSIAPLNIDTLTLTFKPFDKHPNAFAFFNNIELTPMPDLFDSAPLVGYSNQICNTKSLHLQTMSRLNAVGVTNEATTDFKIDYKTIPQYVAPTNIYTTLQSIGNVKDINIRIQSHMGILGGIGVPTYKNYMIYGKGLRELWVVLHPTLETKQEFFNALFNGVEVFKVNETNFFALVAALSDVVHQRTKKKASSTCTNTSSWLPLYRNSNTTGTKGNKVWHTIIGY</sequence>
<dbReference type="PANTHER" id="PTHR34590:SF5">
    <property type="entry name" value="OS04G0586500 PROTEIN"/>
    <property type="match status" value="1"/>
</dbReference>
<organism evidence="1 2">
    <name type="scientific">Flemingia macrophylla</name>
    <dbReference type="NCBI Taxonomy" id="520843"/>
    <lineage>
        <taxon>Eukaryota</taxon>
        <taxon>Viridiplantae</taxon>
        <taxon>Streptophyta</taxon>
        <taxon>Embryophyta</taxon>
        <taxon>Tracheophyta</taxon>
        <taxon>Spermatophyta</taxon>
        <taxon>Magnoliopsida</taxon>
        <taxon>eudicotyledons</taxon>
        <taxon>Gunneridae</taxon>
        <taxon>Pentapetalae</taxon>
        <taxon>rosids</taxon>
        <taxon>fabids</taxon>
        <taxon>Fabales</taxon>
        <taxon>Fabaceae</taxon>
        <taxon>Papilionoideae</taxon>
        <taxon>50 kb inversion clade</taxon>
        <taxon>NPAAA clade</taxon>
        <taxon>indigoferoid/millettioid clade</taxon>
        <taxon>Phaseoleae</taxon>
        <taxon>Flemingia</taxon>
    </lineage>
</organism>